<evidence type="ECO:0000313" key="1">
    <source>
        <dbReference type="EMBL" id="KAK3883479.1"/>
    </source>
</evidence>
<dbReference type="EMBL" id="JAWQEG010000987">
    <property type="protein sequence ID" value="KAK3883479.1"/>
    <property type="molecule type" value="Genomic_DNA"/>
</dbReference>
<comment type="caution">
    <text evidence="1">The sequence shown here is derived from an EMBL/GenBank/DDBJ whole genome shotgun (WGS) entry which is preliminary data.</text>
</comment>
<reference evidence="1" key="1">
    <citation type="submission" date="2023-10" db="EMBL/GenBank/DDBJ databases">
        <title>Genome assemblies of two species of porcelain crab, Petrolisthes cinctipes and Petrolisthes manimaculis (Anomura: Porcellanidae).</title>
        <authorList>
            <person name="Angst P."/>
        </authorList>
    </citation>
    <scope>NUCLEOTIDE SEQUENCE</scope>
    <source>
        <strain evidence="1">PB745_01</strain>
        <tissue evidence="1">Gill</tissue>
    </source>
</reference>
<dbReference type="Proteomes" id="UP001286313">
    <property type="component" value="Unassembled WGS sequence"/>
</dbReference>
<gene>
    <name evidence="1" type="ORF">Pcinc_012178</name>
</gene>
<organism evidence="1 2">
    <name type="scientific">Petrolisthes cinctipes</name>
    <name type="common">Flat porcelain crab</name>
    <dbReference type="NCBI Taxonomy" id="88211"/>
    <lineage>
        <taxon>Eukaryota</taxon>
        <taxon>Metazoa</taxon>
        <taxon>Ecdysozoa</taxon>
        <taxon>Arthropoda</taxon>
        <taxon>Crustacea</taxon>
        <taxon>Multicrustacea</taxon>
        <taxon>Malacostraca</taxon>
        <taxon>Eumalacostraca</taxon>
        <taxon>Eucarida</taxon>
        <taxon>Decapoda</taxon>
        <taxon>Pleocyemata</taxon>
        <taxon>Anomura</taxon>
        <taxon>Galatheoidea</taxon>
        <taxon>Porcellanidae</taxon>
        <taxon>Petrolisthes</taxon>
    </lineage>
</organism>
<accession>A0AAE1KST8</accession>
<sequence>MVPKQDSDKLSLVVDLSRLNKFIEARHFRMLHQELKMVIKTCKAMGFTFNLPKSQLVPTQQLPWLGMLGDTQIQTVVGESSGSSQFRCRNFPLGRLRFRRFSLEGNRWFPVFPQDNIRPFPSFLLRLIKWCLSAHLAMSIPWTTPVPSMVVTTDASYTGWGLQSSEGSQALGLWTPTWPVFHFNDKELIVALMFTDHSPSPSVTDSLRCASGELELLVIHLPVSSTIFKDAAIRVFQTKEFQREDSAGCSLMEIATLVPTTPVMMSISSASQSPGPVGERNEILRNIL</sequence>
<protein>
    <submittedName>
        <fullName evidence="1">Uncharacterized protein</fullName>
    </submittedName>
</protein>
<dbReference type="AlphaFoldDB" id="A0AAE1KST8"/>
<keyword evidence="2" id="KW-1185">Reference proteome</keyword>
<proteinExistence type="predicted"/>
<name>A0AAE1KST8_PETCI</name>
<evidence type="ECO:0000313" key="2">
    <source>
        <dbReference type="Proteomes" id="UP001286313"/>
    </source>
</evidence>